<gene>
    <name evidence="4" type="primary">LOC139353410</name>
</gene>
<protein>
    <recommendedName>
        <fullName evidence="2">DUF4806 domain-containing protein</fullName>
    </recommendedName>
</protein>
<evidence type="ECO:0000313" key="4">
    <source>
        <dbReference type="RefSeq" id="XP_070853692.1"/>
    </source>
</evidence>
<dbReference type="Proteomes" id="UP001652628">
    <property type="component" value="Chromosome X"/>
</dbReference>
<dbReference type="GeneID" id="139353410"/>
<sequence length="204" mass="22185">MSAPKRFCLTTSEDSQSVRLDEMEKNIEELLAEVKGIHQGLNALTEAVSSVTAYVRESAKVDTKIVETMERSFPLCTAEDLQGIDTKLVDGNSENYVHKLMVTLLKNGRLSRSIPNVPSEELVLSHNFKGGQNKKKTAVHRISAMRRDAVVLPTLAADLLLSGVPTLADLMFKSKASVARVDAHLRAAAVGEPLYVDSPAVENG</sequence>
<dbReference type="InterPro" id="IPR032071">
    <property type="entry name" value="DUF4806"/>
</dbReference>
<feature type="coiled-coil region" evidence="1">
    <location>
        <begin position="13"/>
        <end position="40"/>
    </location>
</feature>
<dbReference type="RefSeq" id="XP_070853692.1">
    <property type="nucleotide sequence ID" value="XM_070997591.1"/>
</dbReference>
<evidence type="ECO:0000256" key="1">
    <source>
        <dbReference type="SAM" id="Coils"/>
    </source>
</evidence>
<evidence type="ECO:0000313" key="3">
    <source>
        <dbReference type="Proteomes" id="UP001652628"/>
    </source>
</evidence>
<name>A0ABM4TUN9_DROSZ</name>
<proteinExistence type="predicted"/>
<evidence type="ECO:0000259" key="2">
    <source>
        <dbReference type="Pfam" id="PF16064"/>
    </source>
</evidence>
<reference evidence="4" key="1">
    <citation type="submission" date="2025-08" db="UniProtKB">
        <authorList>
            <consortium name="RefSeq"/>
        </authorList>
    </citation>
    <scope>IDENTIFICATION</scope>
</reference>
<organism evidence="3 4">
    <name type="scientific">Drosophila suzukii</name>
    <name type="common">Spotted-wing drosophila fruit fly</name>
    <dbReference type="NCBI Taxonomy" id="28584"/>
    <lineage>
        <taxon>Eukaryota</taxon>
        <taxon>Metazoa</taxon>
        <taxon>Ecdysozoa</taxon>
        <taxon>Arthropoda</taxon>
        <taxon>Hexapoda</taxon>
        <taxon>Insecta</taxon>
        <taxon>Pterygota</taxon>
        <taxon>Neoptera</taxon>
        <taxon>Endopterygota</taxon>
        <taxon>Diptera</taxon>
        <taxon>Brachycera</taxon>
        <taxon>Muscomorpha</taxon>
        <taxon>Ephydroidea</taxon>
        <taxon>Drosophilidae</taxon>
        <taxon>Drosophila</taxon>
        <taxon>Sophophora</taxon>
    </lineage>
</organism>
<keyword evidence="1" id="KW-0175">Coiled coil</keyword>
<feature type="domain" description="DUF4806" evidence="2">
    <location>
        <begin position="72"/>
        <end position="138"/>
    </location>
</feature>
<dbReference type="Pfam" id="PF16064">
    <property type="entry name" value="DUF4806"/>
    <property type="match status" value="1"/>
</dbReference>
<keyword evidence="3" id="KW-1185">Reference proteome</keyword>
<accession>A0ABM4TUN9</accession>